<dbReference type="InterPro" id="IPR020019">
    <property type="entry name" value="AcTrfase_PglD-like"/>
</dbReference>
<sequence>MSLYILGAGGLAKEVYGWLVAEQSPMLEELRGFLVTDSNYSSIESYDGVPVKVLDSIAEEKGFEFLVCVGTSLPRKKVIEQALMHGGTPKSFVSNNALIGQNVVIGEGSIINPRCTISSDVKIGKYTIVNCSNGIGHDCVVGDYVTVLGNAAINGHVFIGDYVTIGSGAILHPNIKVGDYASVGIGSVVIRNVKPNTTVFGNPARKIS</sequence>
<dbReference type="NCBIfam" id="TIGR03570">
    <property type="entry name" value="NeuD_NnaD"/>
    <property type="match status" value="1"/>
</dbReference>
<evidence type="ECO:0000256" key="3">
    <source>
        <dbReference type="ARBA" id="ARBA00022737"/>
    </source>
</evidence>
<feature type="site" description="Increases basicity of active site His" evidence="4">
    <location>
        <position position="138"/>
    </location>
</feature>
<dbReference type="PANTHER" id="PTHR43300:SF7">
    <property type="entry name" value="UDP-N-ACETYLBACILLOSAMINE N-ACETYLTRANSFERASE"/>
    <property type="match status" value="1"/>
</dbReference>
<keyword evidence="6" id="KW-0012">Acyltransferase</keyword>
<dbReference type="RefSeq" id="WP_180944539.1">
    <property type="nucleotide sequence ID" value="NZ_JALGSG010000004.1"/>
</dbReference>
<dbReference type="PROSITE" id="PS00101">
    <property type="entry name" value="HEXAPEP_TRANSFERASES"/>
    <property type="match status" value="1"/>
</dbReference>
<dbReference type="InterPro" id="IPR018357">
    <property type="entry name" value="Hexapep_transf_CS"/>
</dbReference>
<dbReference type="Gene3D" id="3.40.50.20">
    <property type="match status" value="1"/>
</dbReference>
<dbReference type="SUPFAM" id="SSF51161">
    <property type="entry name" value="Trimeric LpxA-like enzymes"/>
    <property type="match status" value="1"/>
</dbReference>
<comment type="similarity">
    <text evidence="1">Belongs to the transferase hexapeptide repeat family.</text>
</comment>
<gene>
    <name evidence="6" type="primary">wvdE</name>
</gene>
<feature type="active site" description="Proton acceptor" evidence="4">
    <location>
        <position position="137"/>
    </location>
</feature>
<feature type="binding site" evidence="5">
    <location>
        <position position="70"/>
    </location>
    <ligand>
        <name>substrate</name>
    </ligand>
</feature>
<dbReference type="CDD" id="cd03360">
    <property type="entry name" value="LbH_AT_putative"/>
    <property type="match status" value="1"/>
</dbReference>
<protein>
    <submittedName>
        <fullName evidence="6">Sugar O-acyltransferase, sialic acid O-acetyltransferase NeuD family</fullName>
    </submittedName>
</protein>
<dbReference type="EMBL" id="JQ863077">
    <property type="protein sequence ID" value="AFV92978.1"/>
    <property type="molecule type" value="Genomic_DNA"/>
</dbReference>
<dbReference type="InterPro" id="IPR011004">
    <property type="entry name" value="Trimer_LpxA-like_sf"/>
</dbReference>
<evidence type="ECO:0000256" key="4">
    <source>
        <dbReference type="PIRSR" id="PIRSR620019-1"/>
    </source>
</evidence>
<dbReference type="Gene3D" id="2.160.10.10">
    <property type="entry name" value="Hexapeptide repeat proteins"/>
    <property type="match status" value="1"/>
</dbReference>
<evidence type="ECO:0000256" key="2">
    <source>
        <dbReference type="ARBA" id="ARBA00022679"/>
    </source>
</evidence>
<keyword evidence="3" id="KW-0677">Repeat</keyword>
<reference evidence="6" key="1">
    <citation type="journal article" date="2012" name="Int. J. Food Microbiol.">
        <title>Development of O-serogroup specific PCR assay for detection and identification of Vibrio parahaemolyticus.</title>
        <authorList>
            <person name="Chen M."/>
            <person name="Guo D."/>
            <person name="Wong H.C."/>
            <person name="Zhang X."/>
            <person name="Liu F."/>
            <person name="Chen H."/>
            <person name="Chen M."/>
            <person name="Liu B."/>
            <person name="Wang L."/>
            <person name="Wu F."/>
            <person name="Feng L."/>
        </authorList>
    </citation>
    <scope>NUCLEOTIDE SEQUENCE</scope>
    <source>
        <strain evidence="6">20579</strain>
    </source>
</reference>
<keyword evidence="2 6" id="KW-0808">Transferase</keyword>
<dbReference type="InterPro" id="IPR050179">
    <property type="entry name" value="Trans_hexapeptide_repeat"/>
</dbReference>
<proteinExistence type="inferred from homology"/>
<name>K7SU26_VIBPH</name>
<dbReference type="AlphaFoldDB" id="K7SU26"/>
<organism evidence="6">
    <name type="scientific">Vibrio parahaemolyticus</name>
    <dbReference type="NCBI Taxonomy" id="670"/>
    <lineage>
        <taxon>Bacteria</taxon>
        <taxon>Pseudomonadati</taxon>
        <taxon>Pseudomonadota</taxon>
        <taxon>Gammaproteobacteria</taxon>
        <taxon>Vibrionales</taxon>
        <taxon>Vibrionaceae</taxon>
        <taxon>Vibrio</taxon>
    </lineage>
</organism>
<evidence type="ECO:0000313" key="6">
    <source>
        <dbReference type="EMBL" id="AFV92978.1"/>
    </source>
</evidence>
<evidence type="ECO:0000256" key="5">
    <source>
        <dbReference type="PIRSR" id="PIRSR620019-2"/>
    </source>
</evidence>
<evidence type="ECO:0000256" key="1">
    <source>
        <dbReference type="ARBA" id="ARBA00007274"/>
    </source>
</evidence>
<accession>K7SU26</accession>
<dbReference type="GO" id="GO:0016746">
    <property type="term" value="F:acyltransferase activity"/>
    <property type="evidence" value="ECO:0007669"/>
    <property type="project" value="UniProtKB-KW"/>
</dbReference>
<dbReference type="PANTHER" id="PTHR43300">
    <property type="entry name" value="ACETYLTRANSFERASE"/>
    <property type="match status" value="1"/>
</dbReference>